<dbReference type="InterPro" id="IPR013517">
    <property type="entry name" value="FG-GAP"/>
</dbReference>
<dbReference type="PROSITE" id="PS51470">
    <property type="entry name" value="FG_GAP"/>
    <property type="match status" value="1"/>
</dbReference>
<dbReference type="Pfam" id="PF01839">
    <property type="entry name" value="FG-GAP"/>
    <property type="match status" value="1"/>
</dbReference>
<gene>
    <name evidence="5" type="ORF">ACFQJ6_12665</name>
</gene>
<protein>
    <submittedName>
        <fullName evidence="5">Integrin alpha</fullName>
    </submittedName>
</protein>
<dbReference type="Proteomes" id="UP001596407">
    <property type="component" value="Unassembled WGS sequence"/>
</dbReference>
<dbReference type="SUPFAM" id="SSF69318">
    <property type="entry name" value="Integrin alpha N-terminal domain"/>
    <property type="match status" value="1"/>
</dbReference>
<evidence type="ECO:0000256" key="3">
    <source>
        <dbReference type="ARBA" id="ARBA00023180"/>
    </source>
</evidence>
<organism evidence="5 6">
    <name type="scientific">Halorussus caseinilyticus</name>
    <dbReference type="NCBI Taxonomy" id="3034025"/>
    <lineage>
        <taxon>Archaea</taxon>
        <taxon>Methanobacteriati</taxon>
        <taxon>Methanobacteriota</taxon>
        <taxon>Stenosarchaea group</taxon>
        <taxon>Halobacteria</taxon>
        <taxon>Halobacteriales</taxon>
        <taxon>Haladaptataceae</taxon>
        <taxon>Halorussus</taxon>
    </lineage>
</organism>
<evidence type="ECO:0000256" key="4">
    <source>
        <dbReference type="SAM" id="MobiDB-lite"/>
    </source>
</evidence>
<dbReference type="InterPro" id="IPR013519">
    <property type="entry name" value="Int_alpha_beta-p"/>
</dbReference>
<evidence type="ECO:0000256" key="2">
    <source>
        <dbReference type="ARBA" id="ARBA00022737"/>
    </source>
</evidence>
<dbReference type="GeneID" id="79302482"/>
<comment type="caution">
    <text evidence="5">The sequence shown here is derived from an EMBL/GenBank/DDBJ whole genome shotgun (WGS) entry which is preliminary data.</text>
</comment>
<sequence length="162" mass="15413">MHSASGLARTDAADATGRASHEGGGPSGRVELGDADAEVVGAGRGDLAGWSVAAVGDVNGDGAADLLVGAPSYNATGEDTATGAVHIVYGGETDELSGTVSLAEADATLVGAGRGDLAGWSVAAVPNASESGDDGERNNGTGNGDGNDGGEKSGGEGDGNDD</sequence>
<dbReference type="Gene3D" id="2.130.10.130">
    <property type="entry name" value="Integrin alpha, N-terminal"/>
    <property type="match status" value="1"/>
</dbReference>
<name>A0ABD5WSQ8_9EURY</name>
<keyword evidence="5" id="KW-0401">Integrin</keyword>
<dbReference type="SMART" id="SM00191">
    <property type="entry name" value="Int_alpha"/>
    <property type="match status" value="1"/>
</dbReference>
<evidence type="ECO:0000313" key="6">
    <source>
        <dbReference type="Proteomes" id="UP001596407"/>
    </source>
</evidence>
<keyword evidence="6" id="KW-1185">Reference proteome</keyword>
<proteinExistence type="predicted"/>
<dbReference type="GO" id="GO:0007229">
    <property type="term" value="P:integrin-mediated signaling pathway"/>
    <property type="evidence" value="ECO:0007669"/>
    <property type="project" value="UniProtKB-KW"/>
</dbReference>
<dbReference type="RefSeq" id="WP_382210403.1">
    <property type="nucleotide sequence ID" value="NZ_CP119809.1"/>
</dbReference>
<keyword evidence="2" id="KW-0677">Repeat</keyword>
<dbReference type="EMBL" id="JBHSZH010000005">
    <property type="protein sequence ID" value="MFC7080833.1"/>
    <property type="molecule type" value="Genomic_DNA"/>
</dbReference>
<feature type="region of interest" description="Disordered" evidence="4">
    <location>
        <begin position="1"/>
        <end position="32"/>
    </location>
</feature>
<keyword evidence="3" id="KW-0325">Glycoprotein</keyword>
<evidence type="ECO:0000256" key="1">
    <source>
        <dbReference type="ARBA" id="ARBA00022729"/>
    </source>
</evidence>
<dbReference type="AlphaFoldDB" id="A0ABD5WSQ8"/>
<dbReference type="InterPro" id="IPR028994">
    <property type="entry name" value="Integrin_alpha_N"/>
</dbReference>
<feature type="compositionally biased region" description="Low complexity" evidence="4">
    <location>
        <begin position="1"/>
        <end position="18"/>
    </location>
</feature>
<evidence type="ECO:0000313" key="5">
    <source>
        <dbReference type="EMBL" id="MFC7080833.1"/>
    </source>
</evidence>
<reference evidence="5 6" key="1">
    <citation type="journal article" date="2019" name="Int. J. Syst. Evol. Microbiol.">
        <title>The Global Catalogue of Microorganisms (GCM) 10K type strain sequencing project: providing services to taxonomists for standard genome sequencing and annotation.</title>
        <authorList>
            <consortium name="The Broad Institute Genomics Platform"/>
            <consortium name="The Broad Institute Genome Sequencing Center for Infectious Disease"/>
            <person name="Wu L."/>
            <person name="Ma J."/>
        </authorList>
    </citation>
    <scope>NUCLEOTIDE SEQUENCE [LARGE SCALE GENOMIC DNA]</scope>
    <source>
        <strain evidence="5 6">DT72</strain>
    </source>
</reference>
<feature type="region of interest" description="Disordered" evidence="4">
    <location>
        <begin position="123"/>
        <end position="162"/>
    </location>
</feature>
<keyword evidence="1" id="KW-0732">Signal</keyword>
<accession>A0ABD5WSQ8</accession>